<proteinExistence type="predicted"/>
<keyword evidence="1" id="KW-0472">Membrane</keyword>
<protein>
    <submittedName>
        <fullName evidence="2">Uncharacterized protein</fullName>
    </submittedName>
</protein>
<evidence type="ECO:0000256" key="1">
    <source>
        <dbReference type="SAM" id="Phobius"/>
    </source>
</evidence>
<feature type="transmembrane region" description="Helical" evidence="1">
    <location>
        <begin position="6"/>
        <end position="26"/>
    </location>
</feature>
<organism evidence="2 3">
    <name type="scientific">Desulfosarcina widdelii</name>
    <dbReference type="NCBI Taxonomy" id="947919"/>
    <lineage>
        <taxon>Bacteria</taxon>
        <taxon>Pseudomonadati</taxon>
        <taxon>Thermodesulfobacteriota</taxon>
        <taxon>Desulfobacteria</taxon>
        <taxon>Desulfobacterales</taxon>
        <taxon>Desulfosarcinaceae</taxon>
        <taxon>Desulfosarcina</taxon>
    </lineage>
</organism>
<keyword evidence="3" id="KW-1185">Reference proteome</keyword>
<reference evidence="2 3" key="1">
    <citation type="submission" date="2019-11" db="EMBL/GenBank/DDBJ databases">
        <title>Comparative genomics of hydrocarbon-degrading Desulfosarcina strains.</title>
        <authorList>
            <person name="Watanabe M."/>
            <person name="Kojima H."/>
            <person name="Fukui M."/>
        </authorList>
    </citation>
    <scope>NUCLEOTIDE SEQUENCE [LARGE SCALE GENOMIC DNA]</scope>
    <source>
        <strain evidence="2 3">PP31</strain>
    </source>
</reference>
<dbReference type="OrthoDB" id="9925414at2"/>
<accession>A0A5K7ZMY9</accession>
<name>A0A5K7ZMY9_9BACT</name>
<dbReference type="AlphaFoldDB" id="A0A5K7ZMY9"/>
<keyword evidence="1" id="KW-0812">Transmembrane</keyword>
<dbReference type="KEGG" id="dwd:DSCW_49140"/>
<sequence length="80" mass="9269">MSDETYFLIMILFGALFILGGIYRLLSIRYKPKSEKKKDKAELPSTLDMEREFDDDPIINPGYSSLKSNIFHKDRYGDGD</sequence>
<dbReference type="RefSeq" id="WP_155306230.1">
    <property type="nucleotide sequence ID" value="NZ_AP021875.1"/>
</dbReference>
<evidence type="ECO:0000313" key="3">
    <source>
        <dbReference type="Proteomes" id="UP000427769"/>
    </source>
</evidence>
<dbReference type="Proteomes" id="UP000427769">
    <property type="component" value="Chromosome"/>
</dbReference>
<gene>
    <name evidence="2" type="ORF">DSCW_49140</name>
</gene>
<keyword evidence="1" id="KW-1133">Transmembrane helix</keyword>
<dbReference type="EMBL" id="AP021875">
    <property type="protein sequence ID" value="BBO77497.1"/>
    <property type="molecule type" value="Genomic_DNA"/>
</dbReference>
<evidence type="ECO:0000313" key="2">
    <source>
        <dbReference type="EMBL" id="BBO77497.1"/>
    </source>
</evidence>